<reference evidence="4" key="1">
    <citation type="journal article" date="2015" name="BMC Genomics">
        <title>Genomic and transcriptomic analysis of the endophytic fungus Pestalotiopsis fici reveals its lifestyle and high potential for synthesis of natural products.</title>
        <authorList>
            <person name="Wang X."/>
            <person name="Zhang X."/>
            <person name="Liu L."/>
            <person name="Xiang M."/>
            <person name="Wang W."/>
            <person name="Sun X."/>
            <person name="Che Y."/>
            <person name="Guo L."/>
            <person name="Liu G."/>
            <person name="Guo L."/>
            <person name="Wang C."/>
            <person name="Yin W.B."/>
            <person name="Stadler M."/>
            <person name="Zhang X."/>
            <person name="Liu X."/>
        </authorList>
    </citation>
    <scope>NUCLEOTIDE SEQUENCE [LARGE SCALE GENOMIC DNA]</scope>
    <source>
        <strain evidence="4">W106-1 / CGMCC3.15140</strain>
    </source>
</reference>
<dbReference type="EMBL" id="KI912119">
    <property type="protein sequence ID" value="ETS75052.1"/>
    <property type="molecule type" value="Genomic_DNA"/>
</dbReference>
<evidence type="ECO:0000259" key="2">
    <source>
        <dbReference type="Pfam" id="PF14856"/>
    </source>
</evidence>
<protein>
    <recommendedName>
        <fullName evidence="2">Ecp2 effector protein-like domain-containing protein</fullName>
    </recommendedName>
</protein>
<dbReference type="GeneID" id="19278549"/>
<dbReference type="OrthoDB" id="10398699at2759"/>
<feature type="domain" description="Ecp2 effector protein-like" evidence="2">
    <location>
        <begin position="30"/>
        <end position="134"/>
    </location>
</feature>
<dbReference type="RefSeq" id="XP_007840308.1">
    <property type="nucleotide sequence ID" value="XM_007842117.1"/>
</dbReference>
<evidence type="ECO:0000256" key="1">
    <source>
        <dbReference type="SAM" id="SignalP"/>
    </source>
</evidence>
<dbReference type="Proteomes" id="UP000030651">
    <property type="component" value="Unassembled WGS sequence"/>
</dbReference>
<organism evidence="3 4">
    <name type="scientific">Pestalotiopsis fici (strain W106-1 / CGMCC3.15140)</name>
    <dbReference type="NCBI Taxonomy" id="1229662"/>
    <lineage>
        <taxon>Eukaryota</taxon>
        <taxon>Fungi</taxon>
        <taxon>Dikarya</taxon>
        <taxon>Ascomycota</taxon>
        <taxon>Pezizomycotina</taxon>
        <taxon>Sordariomycetes</taxon>
        <taxon>Xylariomycetidae</taxon>
        <taxon>Amphisphaeriales</taxon>
        <taxon>Sporocadaceae</taxon>
        <taxon>Pestalotiopsis</taxon>
    </lineage>
</organism>
<dbReference type="InParanoid" id="W3WPG9"/>
<dbReference type="KEGG" id="pfy:PFICI_13536"/>
<sequence length="144" mass="15919">MKFTSLTIGCLAAIAIADSICAGDKYDQGYCQITSVETIDDADITRTIADCERLCENIADHDGDWHVDLTGTSNNVTLININHCRLKLAWSMDQDDLPEFRVAKQDILDLVDGAIIFAEAEGVDWVFLKGNMTCDGKDVSWWVA</sequence>
<accession>W3WPG9</accession>
<feature type="chain" id="PRO_5004834031" description="Ecp2 effector protein-like domain-containing protein" evidence="1">
    <location>
        <begin position="18"/>
        <end position="144"/>
    </location>
</feature>
<gene>
    <name evidence="3" type="ORF">PFICI_13536</name>
</gene>
<evidence type="ECO:0000313" key="4">
    <source>
        <dbReference type="Proteomes" id="UP000030651"/>
    </source>
</evidence>
<dbReference type="Pfam" id="PF14856">
    <property type="entry name" value="Hce2"/>
    <property type="match status" value="1"/>
</dbReference>
<name>W3WPG9_PESFW</name>
<evidence type="ECO:0000313" key="3">
    <source>
        <dbReference type="EMBL" id="ETS75052.1"/>
    </source>
</evidence>
<feature type="signal peptide" evidence="1">
    <location>
        <begin position="1"/>
        <end position="17"/>
    </location>
</feature>
<keyword evidence="1" id="KW-0732">Signal</keyword>
<dbReference type="HOGENOM" id="CLU_141182_0_0_1"/>
<dbReference type="InterPro" id="IPR029226">
    <property type="entry name" value="Ecp2-like"/>
</dbReference>
<proteinExistence type="predicted"/>
<keyword evidence="4" id="KW-1185">Reference proteome</keyword>
<dbReference type="AlphaFoldDB" id="W3WPG9"/>
<dbReference type="eggNOG" id="ENOG502TE8M">
    <property type="taxonomic scope" value="Eukaryota"/>
</dbReference>